<dbReference type="Proteomes" id="UP000321577">
    <property type="component" value="Unassembled WGS sequence"/>
</dbReference>
<keyword evidence="7" id="KW-0406">Ion transport</keyword>
<dbReference type="InterPro" id="IPR037066">
    <property type="entry name" value="Plug_dom_sf"/>
</dbReference>
<dbReference type="AlphaFoldDB" id="A0A512M7R8"/>
<evidence type="ECO:0000313" key="18">
    <source>
        <dbReference type="Proteomes" id="UP000321577"/>
    </source>
</evidence>
<dbReference type="GO" id="GO:0038023">
    <property type="term" value="F:signaling receptor activity"/>
    <property type="evidence" value="ECO:0007669"/>
    <property type="project" value="InterPro"/>
</dbReference>
<feature type="chain" id="PRO_5022062485" evidence="14">
    <location>
        <begin position="36"/>
        <end position="761"/>
    </location>
</feature>
<dbReference type="OrthoDB" id="9760333at2"/>
<evidence type="ECO:0000256" key="7">
    <source>
        <dbReference type="ARBA" id="ARBA00023065"/>
    </source>
</evidence>
<dbReference type="RefSeq" id="WP_146850368.1">
    <property type="nucleotide sequence ID" value="NZ_BKAG01000012.1"/>
</dbReference>
<gene>
    <name evidence="17" type="ORF">BGE01nite_20700</name>
</gene>
<keyword evidence="6 14" id="KW-0732">Signal</keyword>
<sequence>MLKKSTPSSPRRARKPAAEALSVASLLCAAGSVTAQTAPTPVPDQKKTENTTEINEIIVEGRKDVYNPQRVQSPKFTEPVRNIPQVITVIPKSVIEDRGAFSLRDVLKNTPGISMQAGEGVSGAGTGDNLAIRGFSSRSDWFVDGIRDLGTYNRDPFNLEQVEVAKGPASTTTGRGTTGGSINLATKMATLDSFNFNTVSGGTNDLVRGTFDVNEKLSDHSAIRLNGMYHESEVAGRDVVQQKRYGLAASLAFGLGTDTRFTLNYQRIEEDNIPDFGIPWIPLTGNFIGAASSLGNHRNSPAPVDYDNFYGREDVDFQKTQGDMITAIIEHDFSDHLHIRNTTRYSRVHTNSLLTAPRFRDQTPGGAVNYDGTLSREEQRRQITNEFFTNQTLITADFKTGALKHDLVTGFEFMAERQLLATRAGITSFTNIFDPDVDLPLPNGQTNAGRDNRTQLPGAAEAHLDTVSAYVFDTISIGDHWQLSGGLRYDHIEAEARGRGTGDFFGGSSEGPTNTDDLFSWKAAIIYKPVEYGSIYFGYGTSFNATVDGTTPGGLGLNTPTNLTSAQLDPEESRSYELGTKWDLLKERLSLSAALFRTEKTNARTTFAGITSLAGDFVVDGVEIGASGQITKNWQIFAGAAHLDSKIKDSSNAIENGAALPSTPDYTFNLWTTYNIIEPLQVGFGFQYMGEVIGSSTNTTRVVPDFWTMDAMVSYRINDHISLRLNIYNLADQRYIETSGSTGHFIPGPGRSAALTASIKF</sequence>
<evidence type="ECO:0000256" key="6">
    <source>
        <dbReference type="ARBA" id="ARBA00022729"/>
    </source>
</evidence>
<evidence type="ECO:0000256" key="13">
    <source>
        <dbReference type="RuleBase" id="RU003357"/>
    </source>
</evidence>
<evidence type="ECO:0000256" key="8">
    <source>
        <dbReference type="ARBA" id="ARBA00023077"/>
    </source>
</evidence>
<evidence type="ECO:0000256" key="5">
    <source>
        <dbReference type="ARBA" id="ARBA00022692"/>
    </source>
</evidence>
<comment type="caution">
    <text evidence="17">The sequence shown here is derived from an EMBL/GenBank/DDBJ whole genome shotgun (WGS) entry which is preliminary data.</text>
</comment>
<evidence type="ECO:0000256" key="10">
    <source>
        <dbReference type="ARBA" id="ARBA00023170"/>
    </source>
</evidence>
<evidence type="ECO:0000256" key="4">
    <source>
        <dbReference type="ARBA" id="ARBA00022452"/>
    </source>
</evidence>
<dbReference type="InterPro" id="IPR012910">
    <property type="entry name" value="Plug_dom"/>
</dbReference>
<dbReference type="CDD" id="cd01347">
    <property type="entry name" value="ligand_gated_channel"/>
    <property type="match status" value="1"/>
</dbReference>
<dbReference type="Gene3D" id="2.40.170.20">
    <property type="entry name" value="TonB-dependent receptor, beta-barrel domain"/>
    <property type="match status" value="1"/>
</dbReference>
<dbReference type="PROSITE" id="PS52016">
    <property type="entry name" value="TONB_DEPENDENT_REC_3"/>
    <property type="match status" value="1"/>
</dbReference>
<keyword evidence="18" id="KW-1185">Reference proteome</keyword>
<dbReference type="GO" id="GO:0009279">
    <property type="term" value="C:cell outer membrane"/>
    <property type="evidence" value="ECO:0007669"/>
    <property type="project" value="UniProtKB-SubCell"/>
</dbReference>
<keyword evidence="4 12" id="KW-1134">Transmembrane beta strand</keyword>
<evidence type="ECO:0000256" key="1">
    <source>
        <dbReference type="ARBA" id="ARBA00004571"/>
    </source>
</evidence>
<keyword evidence="9 12" id="KW-0472">Membrane</keyword>
<comment type="subcellular location">
    <subcellularLocation>
        <location evidence="1 12">Cell outer membrane</location>
        <topology evidence="1 12">Multi-pass membrane protein</topology>
    </subcellularLocation>
</comment>
<dbReference type="InterPro" id="IPR000531">
    <property type="entry name" value="Beta-barrel_TonB"/>
</dbReference>
<dbReference type="GO" id="GO:0015891">
    <property type="term" value="P:siderophore transport"/>
    <property type="evidence" value="ECO:0007669"/>
    <property type="project" value="InterPro"/>
</dbReference>
<dbReference type="Pfam" id="PF00593">
    <property type="entry name" value="TonB_dep_Rec_b-barrel"/>
    <property type="match status" value="1"/>
</dbReference>
<dbReference type="NCBIfam" id="TIGR01783">
    <property type="entry name" value="TonB-siderophor"/>
    <property type="match status" value="1"/>
</dbReference>
<evidence type="ECO:0000259" key="15">
    <source>
        <dbReference type="Pfam" id="PF00593"/>
    </source>
</evidence>
<keyword evidence="3 12" id="KW-0813">Transport</keyword>
<dbReference type="Gene3D" id="2.170.130.10">
    <property type="entry name" value="TonB-dependent receptor, plug domain"/>
    <property type="match status" value="1"/>
</dbReference>
<name>A0A512M7R8_9BACT</name>
<dbReference type="InterPro" id="IPR010105">
    <property type="entry name" value="TonB_sidphr_rcpt"/>
</dbReference>
<evidence type="ECO:0000256" key="11">
    <source>
        <dbReference type="ARBA" id="ARBA00023237"/>
    </source>
</evidence>
<dbReference type="PANTHER" id="PTHR32552">
    <property type="entry name" value="FERRICHROME IRON RECEPTOR-RELATED"/>
    <property type="match status" value="1"/>
</dbReference>
<keyword evidence="10 17" id="KW-0675">Receptor</keyword>
<proteinExistence type="inferred from homology"/>
<dbReference type="InterPro" id="IPR036942">
    <property type="entry name" value="Beta-barrel_TonB_sf"/>
</dbReference>
<dbReference type="GO" id="GO:0015344">
    <property type="term" value="F:siderophore uptake transmembrane transporter activity"/>
    <property type="evidence" value="ECO:0007669"/>
    <property type="project" value="TreeGrafter"/>
</dbReference>
<evidence type="ECO:0000313" key="17">
    <source>
        <dbReference type="EMBL" id="GEP42779.1"/>
    </source>
</evidence>
<feature type="domain" description="TonB-dependent receptor-like beta-barrel" evidence="15">
    <location>
        <begin position="256"/>
        <end position="730"/>
    </location>
</feature>
<dbReference type="EMBL" id="BKAG01000012">
    <property type="protein sequence ID" value="GEP42779.1"/>
    <property type="molecule type" value="Genomic_DNA"/>
</dbReference>
<evidence type="ECO:0000259" key="16">
    <source>
        <dbReference type="Pfam" id="PF07715"/>
    </source>
</evidence>
<feature type="signal peptide" evidence="14">
    <location>
        <begin position="1"/>
        <end position="35"/>
    </location>
</feature>
<organism evidence="17 18">
    <name type="scientific">Brevifollis gellanilyticus</name>
    <dbReference type="NCBI Taxonomy" id="748831"/>
    <lineage>
        <taxon>Bacteria</taxon>
        <taxon>Pseudomonadati</taxon>
        <taxon>Verrucomicrobiota</taxon>
        <taxon>Verrucomicrobiia</taxon>
        <taxon>Verrucomicrobiales</taxon>
        <taxon>Verrucomicrobiaceae</taxon>
    </lineage>
</organism>
<dbReference type="Pfam" id="PF07715">
    <property type="entry name" value="Plug"/>
    <property type="match status" value="1"/>
</dbReference>
<evidence type="ECO:0000256" key="14">
    <source>
        <dbReference type="SAM" id="SignalP"/>
    </source>
</evidence>
<keyword evidence="5 12" id="KW-0812">Transmembrane</keyword>
<evidence type="ECO:0000256" key="3">
    <source>
        <dbReference type="ARBA" id="ARBA00022448"/>
    </source>
</evidence>
<reference evidence="17 18" key="1">
    <citation type="submission" date="2019-07" db="EMBL/GenBank/DDBJ databases">
        <title>Whole genome shotgun sequence of Brevifollis gellanilyticus NBRC 108608.</title>
        <authorList>
            <person name="Hosoyama A."/>
            <person name="Uohara A."/>
            <person name="Ohji S."/>
            <person name="Ichikawa N."/>
        </authorList>
    </citation>
    <scope>NUCLEOTIDE SEQUENCE [LARGE SCALE GENOMIC DNA]</scope>
    <source>
        <strain evidence="17 18">NBRC 108608</strain>
    </source>
</reference>
<dbReference type="PANTHER" id="PTHR32552:SF83">
    <property type="entry name" value="BLR3904 PROTEIN"/>
    <property type="match status" value="1"/>
</dbReference>
<protein>
    <submittedName>
        <fullName evidence="17">Iron transport outer membrane receptor</fullName>
    </submittedName>
</protein>
<dbReference type="FunFam" id="2.170.130.10:FF:000001">
    <property type="entry name" value="Catecholate siderophore TonB-dependent receptor"/>
    <property type="match status" value="1"/>
</dbReference>
<evidence type="ECO:0000256" key="9">
    <source>
        <dbReference type="ARBA" id="ARBA00023136"/>
    </source>
</evidence>
<accession>A0A512M7R8</accession>
<comment type="similarity">
    <text evidence="2 12 13">Belongs to the TonB-dependent receptor family.</text>
</comment>
<feature type="domain" description="TonB-dependent receptor plug" evidence="16">
    <location>
        <begin position="80"/>
        <end position="180"/>
    </location>
</feature>
<evidence type="ECO:0000256" key="12">
    <source>
        <dbReference type="PROSITE-ProRule" id="PRU01360"/>
    </source>
</evidence>
<keyword evidence="11 12" id="KW-0998">Cell outer membrane</keyword>
<keyword evidence="8 13" id="KW-0798">TonB box</keyword>
<dbReference type="InterPro" id="IPR039426">
    <property type="entry name" value="TonB-dep_rcpt-like"/>
</dbReference>
<evidence type="ECO:0000256" key="2">
    <source>
        <dbReference type="ARBA" id="ARBA00009810"/>
    </source>
</evidence>
<dbReference type="SUPFAM" id="SSF56935">
    <property type="entry name" value="Porins"/>
    <property type="match status" value="1"/>
</dbReference>